<feature type="transmembrane region" description="Helical" evidence="1">
    <location>
        <begin position="54"/>
        <end position="73"/>
    </location>
</feature>
<evidence type="ECO:0000313" key="2">
    <source>
        <dbReference type="EMBL" id="MBC3941940.1"/>
    </source>
</evidence>
<dbReference type="InterPro" id="IPR010699">
    <property type="entry name" value="DUF1275"/>
</dbReference>
<dbReference type="Proteomes" id="UP000597613">
    <property type="component" value="Unassembled WGS sequence"/>
</dbReference>
<accession>A0ABR7ANA9</accession>
<proteinExistence type="predicted"/>
<dbReference type="PANTHER" id="PTHR37314:SF5">
    <property type="entry name" value="SLR0142 PROTEIN"/>
    <property type="match status" value="1"/>
</dbReference>
<feature type="transmembrane region" description="Helical" evidence="1">
    <location>
        <begin position="85"/>
        <end position="104"/>
    </location>
</feature>
<organism evidence="2 3">
    <name type="scientific">Sphingomonas albertensis</name>
    <dbReference type="NCBI Taxonomy" id="2762591"/>
    <lineage>
        <taxon>Bacteria</taxon>
        <taxon>Pseudomonadati</taxon>
        <taxon>Pseudomonadota</taxon>
        <taxon>Alphaproteobacteria</taxon>
        <taxon>Sphingomonadales</taxon>
        <taxon>Sphingomonadaceae</taxon>
        <taxon>Sphingomonas</taxon>
    </lineage>
</organism>
<gene>
    <name evidence="2" type="ORF">H8S47_09630</name>
</gene>
<feature type="transmembrane region" description="Helical" evidence="1">
    <location>
        <begin position="178"/>
        <end position="196"/>
    </location>
</feature>
<evidence type="ECO:0000256" key="1">
    <source>
        <dbReference type="SAM" id="Phobius"/>
    </source>
</evidence>
<comment type="caution">
    <text evidence="2">The sequence shown here is derived from an EMBL/GenBank/DDBJ whole genome shotgun (WGS) entry which is preliminary data.</text>
</comment>
<evidence type="ECO:0000313" key="3">
    <source>
        <dbReference type="Proteomes" id="UP000597613"/>
    </source>
</evidence>
<feature type="transmembrane region" description="Helical" evidence="1">
    <location>
        <begin position="202"/>
        <end position="221"/>
    </location>
</feature>
<reference evidence="2 3" key="1">
    <citation type="submission" date="2020-08" db="EMBL/GenBank/DDBJ databases">
        <title>Putative novel bacterial strains isolated from necrotic wheat leaf tissues caused by Xanthomonas translucens.</title>
        <authorList>
            <person name="Tambong J.T."/>
        </authorList>
    </citation>
    <scope>NUCLEOTIDE SEQUENCE [LARGE SCALE GENOMIC DNA]</scope>
    <source>
        <strain evidence="3">DOAB 1063</strain>
    </source>
</reference>
<dbReference type="PANTHER" id="PTHR37314">
    <property type="entry name" value="SLR0142 PROTEIN"/>
    <property type="match status" value="1"/>
</dbReference>
<keyword evidence="3" id="KW-1185">Reference proteome</keyword>
<keyword evidence="1" id="KW-0472">Membrane</keyword>
<protein>
    <submittedName>
        <fullName evidence="2">DUF1275 domain-containing protein</fullName>
    </submittedName>
</protein>
<feature type="transmembrane region" description="Helical" evidence="1">
    <location>
        <begin position="144"/>
        <end position="166"/>
    </location>
</feature>
<dbReference type="Pfam" id="PF06912">
    <property type="entry name" value="DUF1275"/>
    <property type="match status" value="1"/>
</dbReference>
<keyword evidence="1" id="KW-1133">Transmembrane helix</keyword>
<sequence>MTPQSLPACLGFVAGIVDVTSWLTLGGLFTAHITGNLVVMAADALNGRPMHPTQVLAVPMFIIVAAVLAIIVRRRRMEAGKIQDAFLILQSVLLTFAALVAFAARPSLAPLAAEAGIVAMLAVAAMASQNALLHLSTKPSPTTAVMTGNIVACTLSLVSIVMYRLSDYDAARKQWHDTWPVLAGFLLGCIAGSVFVHFWEDGAWIAAAVASIASAVWIRTVRRPS</sequence>
<feature type="transmembrane region" description="Helical" evidence="1">
    <location>
        <begin position="20"/>
        <end position="42"/>
    </location>
</feature>
<name>A0ABR7ANA9_9SPHN</name>
<keyword evidence="1" id="KW-0812">Transmembrane</keyword>
<dbReference type="EMBL" id="JACONT010000017">
    <property type="protein sequence ID" value="MBC3941940.1"/>
    <property type="molecule type" value="Genomic_DNA"/>
</dbReference>
<dbReference type="RefSeq" id="WP_187503655.1">
    <property type="nucleotide sequence ID" value="NZ_CP162536.1"/>
</dbReference>